<dbReference type="Ensembl" id="ENSAMXT00000037032.1">
    <property type="protein sequence ID" value="ENSAMXP00000034568.1"/>
    <property type="gene ID" value="ENSAMXG00000038110.1"/>
</dbReference>
<keyword evidence="3" id="KW-1185">Reference proteome</keyword>
<dbReference type="AlphaFoldDB" id="A0A3B1IXC7"/>
<name>A0A3B1IXC7_ASTMX</name>
<proteinExistence type="predicted"/>
<feature type="chain" id="PRO_5017450235" description="Ig-like domain-containing protein" evidence="1">
    <location>
        <begin position="23"/>
        <end position="108"/>
    </location>
</feature>
<evidence type="ECO:0008006" key="4">
    <source>
        <dbReference type="Google" id="ProtNLM"/>
    </source>
</evidence>
<dbReference type="SUPFAM" id="SSF48726">
    <property type="entry name" value="Immunoglobulin"/>
    <property type="match status" value="1"/>
</dbReference>
<reference evidence="2" key="3">
    <citation type="submission" date="2025-08" db="UniProtKB">
        <authorList>
            <consortium name="Ensembl"/>
        </authorList>
    </citation>
    <scope>IDENTIFICATION</scope>
</reference>
<reference evidence="2" key="4">
    <citation type="submission" date="2025-09" db="UniProtKB">
        <authorList>
            <consortium name="Ensembl"/>
        </authorList>
    </citation>
    <scope>IDENTIFICATION</scope>
</reference>
<dbReference type="Proteomes" id="UP000018467">
    <property type="component" value="Unassembled WGS sequence"/>
</dbReference>
<evidence type="ECO:0000256" key="1">
    <source>
        <dbReference type="SAM" id="SignalP"/>
    </source>
</evidence>
<dbReference type="InParanoid" id="A0A3B1IXC7"/>
<evidence type="ECO:0000313" key="3">
    <source>
        <dbReference type="Proteomes" id="UP000018467"/>
    </source>
</evidence>
<evidence type="ECO:0000313" key="2">
    <source>
        <dbReference type="Ensembl" id="ENSAMXP00000034568.1"/>
    </source>
</evidence>
<reference evidence="3" key="1">
    <citation type="submission" date="2013-03" db="EMBL/GenBank/DDBJ databases">
        <authorList>
            <person name="Jeffery W."/>
            <person name="Warren W."/>
            <person name="Wilson R.K."/>
        </authorList>
    </citation>
    <scope>NUCLEOTIDE SEQUENCE</scope>
    <source>
        <strain evidence="3">female</strain>
    </source>
</reference>
<dbReference type="InterPro" id="IPR036179">
    <property type="entry name" value="Ig-like_dom_sf"/>
</dbReference>
<sequence length="108" mass="12321">YTLFYSILWVCLLGVTPPPSWSCPPLQCGAAAGEGHTPVFLQQELPSDWRLSWKSPGLLQKDHGLHSWSSTLTLQEEQWLKNTVTCETTKHLQNTVSRTLRREQDTEQ</sequence>
<reference evidence="3" key="2">
    <citation type="journal article" date="2014" name="Nat. Commun.">
        <title>The cavefish genome reveals candidate genes for eye loss.</title>
        <authorList>
            <person name="McGaugh S.E."/>
            <person name="Gross J.B."/>
            <person name="Aken B."/>
            <person name="Blin M."/>
            <person name="Borowsky R."/>
            <person name="Chalopin D."/>
            <person name="Hinaux H."/>
            <person name="Jeffery W.R."/>
            <person name="Keene A."/>
            <person name="Ma L."/>
            <person name="Minx P."/>
            <person name="Murphy D."/>
            <person name="O'Quin K.E."/>
            <person name="Retaux S."/>
            <person name="Rohner N."/>
            <person name="Searle S.M."/>
            <person name="Stahl B.A."/>
            <person name="Tabin C."/>
            <person name="Volff J.N."/>
            <person name="Yoshizawa M."/>
            <person name="Warren W.C."/>
        </authorList>
    </citation>
    <scope>NUCLEOTIDE SEQUENCE [LARGE SCALE GENOMIC DNA]</scope>
    <source>
        <strain evidence="3">female</strain>
    </source>
</reference>
<feature type="signal peptide" evidence="1">
    <location>
        <begin position="1"/>
        <end position="22"/>
    </location>
</feature>
<dbReference type="STRING" id="7994.ENSAMXP00000034568"/>
<protein>
    <recommendedName>
        <fullName evidence="4">Ig-like domain-containing protein</fullName>
    </recommendedName>
</protein>
<keyword evidence="1" id="KW-0732">Signal</keyword>
<dbReference type="Bgee" id="ENSAMXG00000038110">
    <property type="expression patterns" value="Expressed in zone of skin and 12 other cell types or tissues"/>
</dbReference>
<organism evidence="2 3">
    <name type="scientific">Astyanax mexicanus</name>
    <name type="common">Blind cave fish</name>
    <name type="synonym">Astyanax fasciatus mexicanus</name>
    <dbReference type="NCBI Taxonomy" id="7994"/>
    <lineage>
        <taxon>Eukaryota</taxon>
        <taxon>Metazoa</taxon>
        <taxon>Chordata</taxon>
        <taxon>Craniata</taxon>
        <taxon>Vertebrata</taxon>
        <taxon>Euteleostomi</taxon>
        <taxon>Actinopterygii</taxon>
        <taxon>Neopterygii</taxon>
        <taxon>Teleostei</taxon>
        <taxon>Ostariophysi</taxon>
        <taxon>Characiformes</taxon>
        <taxon>Characoidei</taxon>
        <taxon>Acestrorhamphidae</taxon>
        <taxon>Acestrorhamphinae</taxon>
        <taxon>Astyanax</taxon>
    </lineage>
</organism>
<accession>A0A3B1IXC7</accession>